<feature type="transmembrane region" description="Helical" evidence="1">
    <location>
        <begin position="101"/>
        <end position="122"/>
    </location>
</feature>
<evidence type="ECO:0000256" key="1">
    <source>
        <dbReference type="SAM" id="Phobius"/>
    </source>
</evidence>
<reference evidence="3" key="1">
    <citation type="journal article" date="2019" name="Int. J. Syst. Evol. Microbiol.">
        <title>The Global Catalogue of Microorganisms (GCM) 10K type strain sequencing project: providing services to taxonomists for standard genome sequencing and annotation.</title>
        <authorList>
            <consortium name="The Broad Institute Genomics Platform"/>
            <consortium name="The Broad Institute Genome Sequencing Center for Infectious Disease"/>
            <person name="Wu L."/>
            <person name="Ma J."/>
        </authorList>
    </citation>
    <scope>NUCLEOTIDE SEQUENCE [LARGE SCALE GENOMIC DNA]</scope>
    <source>
        <strain evidence="3">CGMCC 1.15905</strain>
    </source>
</reference>
<gene>
    <name evidence="2" type="ORF">GCM10011521_21890</name>
</gene>
<dbReference type="EMBL" id="BMKC01000003">
    <property type="protein sequence ID" value="GGA83190.1"/>
    <property type="molecule type" value="Genomic_DNA"/>
</dbReference>
<keyword evidence="1" id="KW-0472">Membrane</keyword>
<evidence type="ECO:0008006" key="4">
    <source>
        <dbReference type="Google" id="ProtNLM"/>
    </source>
</evidence>
<keyword evidence="3" id="KW-1185">Reference proteome</keyword>
<dbReference type="RefSeq" id="WP_188664107.1">
    <property type="nucleotide sequence ID" value="NZ_BMKC01000003.1"/>
</dbReference>
<sequence length="144" mass="15702">MPGPFITPTPGQRLLALAKILIPVVVLLAVYQLARTIAAREPCGSACEFLPMMRVVIGLGTAILLALIVFFGSKGLRVLRSGQMPPPGTWVLLRTRVRTGAWARLNALSYFLFCAGAVYLLVRFVHFFHADDLILLLLGIEPCA</sequence>
<keyword evidence="1" id="KW-1133">Transmembrane helix</keyword>
<protein>
    <recommendedName>
        <fullName evidence="4">Disulfide bond formation protein B</fullName>
    </recommendedName>
</protein>
<dbReference type="Proteomes" id="UP000623419">
    <property type="component" value="Unassembled WGS sequence"/>
</dbReference>
<comment type="caution">
    <text evidence="2">The sequence shown here is derived from an EMBL/GenBank/DDBJ whole genome shotgun (WGS) entry which is preliminary data.</text>
</comment>
<organism evidence="2 3">
    <name type="scientific">Arenimonas soli</name>
    <dbReference type="NCBI Taxonomy" id="2269504"/>
    <lineage>
        <taxon>Bacteria</taxon>
        <taxon>Pseudomonadati</taxon>
        <taxon>Pseudomonadota</taxon>
        <taxon>Gammaproteobacteria</taxon>
        <taxon>Lysobacterales</taxon>
        <taxon>Lysobacteraceae</taxon>
        <taxon>Arenimonas</taxon>
    </lineage>
</organism>
<feature type="transmembrane region" description="Helical" evidence="1">
    <location>
        <begin position="14"/>
        <end position="34"/>
    </location>
</feature>
<evidence type="ECO:0000313" key="2">
    <source>
        <dbReference type="EMBL" id="GGA83190.1"/>
    </source>
</evidence>
<accession>A0ABQ1HNN7</accession>
<name>A0ABQ1HNN7_9GAMM</name>
<proteinExistence type="predicted"/>
<feature type="transmembrane region" description="Helical" evidence="1">
    <location>
        <begin position="55"/>
        <end position="73"/>
    </location>
</feature>
<keyword evidence="1" id="KW-0812">Transmembrane</keyword>
<evidence type="ECO:0000313" key="3">
    <source>
        <dbReference type="Proteomes" id="UP000623419"/>
    </source>
</evidence>